<dbReference type="GO" id="GO:0030247">
    <property type="term" value="F:polysaccharide binding"/>
    <property type="evidence" value="ECO:0007669"/>
    <property type="project" value="InterPro"/>
</dbReference>
<keyword evidence="11" id="KW-1185">Reference proteome</keyword>
<evidence type="ECO:0000256" key="5">
    <source>
        <dbReference type="ARBA" id="ARBA00023136"/>
    </source>
</evidence>
<feature type="domain" description="Wall-associated receptor kinase galacturonan-binding" evidence="7">
    <location>
        <begin position="34"/>
        <end position="102"/>
    </location>
</feature>
<keyword evidence="4" id="KW-1133">Transmembrane helix</keyword>
<comment type="caution">
    <text evidence="8">The sequence shown here is derived from an EMBL/GenBank/DDBJ whole genome shotgun (WGS) entry which is preliminary data.</text>
</comment>
<protein>
    <recommendedName>
        <fullName evidence="7">Wall-associated receptor kinase galacturonan-binding domain-containing protein</fullName>
    </recommendedName>
</protein>
<feature type="chain" id="PRO_5014072063" description="Wall-associated receptor kinase galacturonan-binding domain-containing protein" evidence="6">
    <location>
        <begin position="21"/>
        <end position="138"/>
    </location>
</feature>
<dbReference type="Pfam" id="PF13947">
    <property type="entry name" value="GUB_WAK_bind"/>
    <property type="match status" value="1"/>
</dbReference>
<sequence>MLHPRVLVVFGVTIVLLSVSAPLLQLAAQTKPACTSRCGHLDIPYPFGTEDGGSHCYYDAGPSRSFVIICDKSTDPPVPYWNNKSSNIPIVDISVDNHEMRVMIFVAYDCYDSSRDRIRWNAPWATLAIFKLSSTKNR</sequence>
<reference evidence="9 11" key="3">
    <citation type="submission" date="2017-11" db="EMBL/GenBank/DDBJ databases">
        <title>De-novo sequencing of pomegranate (Punica granatum L.) genome.</title>
        <authorList>
            <person name="Akparov Z."/>
            <person name="Amiraslanov A."/>
            <person name="Hajiyeva S."/>
            <person name="Abbasov M."/>
            <person name="Kaur K."/>
            <person name="Hamwieh A."/>
            <person name="Solovyev V."/>
            <person name="Salamov A."/>
            <person name="Braich B."/>
            <person name="Kosarev P."/>
            <person name="Mahmoud A."/>
            <person name="Hajiyev E."/>
            <person name="Babayeva S."/>
            <person name="Izzatullayeva V."/>
            <person name="Mammadov A."/>
            <person name="Mammadov A."/>
            <person name="Sharifova S."/>
            <person name="Ojaghi J."/>
            <person name="Eynullazada K."/>
            <person name="Bayramov B."/>
            <person name="Abdulazimova A."/>
            <person name="Shahmuradov I."/>
        </authorList>
    </citation>
    <scope>NUCLEOTIDE SEQUENCE [LARGE SCALE GENOMIC DNA]</scope>
    <source>
        <strain evidence="9">AG2017</strain>
        <strain evidence="11">cv. AG2017</strain>
        <tissue evidence="9">Leaf</tissue>
    </source>
</reference>
<organism evidence="8 10">
    <name type="scientific">Punica granatum</name>
    <name type="common">Pomegranate</name>
    <dbReference type="NCBI Taxonomy" id="22663"/>
    <lineage>
        <taxon>Eukaryota</taxon>
        <taxon>Viridiplantae</taxon>
        <taxon>Streptophyta</taxon>
        <taxon>Embryophyta</taxon>
        <taxon>Tracheophyta</taxon>
        <taxon>Spermatophyta</taxon>
        <taxon>Magnoliopsida</taxon>
        <taxon>eudicotyledons</taxon>
        <taxon>Gunneridae</taxon>
        <taxon>Pentapetalae</taxon>
        <taxon>rosids</taxon>
        <taxon>malvids</taxon>
        <taxon>Myrtales</taxon>
        <taxon>Lythraceae</taxon>
        <taxon>Punica</taxon>
    </lineage>
</organism>
<dbReference type="STRING" id="22663.A0A218XU83"/>
<evidence type="ECO:0000313" key="8">
    <source>
        <dbReference type="EMBL" id="OWM88503.1"/>
    </source>
</evidence>
<evidence type="ECO:0000256" key="1">
    <source>
        <dbReference type="ARBA" id="ARBA00004167"/>
    </source>
</evidence>
<dbReference type="Proteomes" id="UP000197138">
    <property type="component" value="Unassembled WGS sequence"/>
</dbReference>
<dbReference type="AlphaFoldDB" id="A0A218XU83"/>
<proteinExistence type="predicted"/>
<evidence type="ECO:0000259" key="7">
    <source>
        <dbReference type="Pfam" id="PF13947"/>
    </source>
</evidence>
<evidence type="ECO:0000256" key="6">
    <source>
        <dbReference type="SAM" id="SignalP"/>
    </source>
</evidence>
<dbReference type="Proteomes" id="UP000233551">
    <property type="component" value="Unassembled WGS sequence"/>
</dbReference>
<accession>A0A218XU83</accession>
<keyword evidence="3 6" id="KW-0732">Signal</keyword>
<dbReference type="GO" id="GO:0016020">
    <property type="term" value="C:membrane"/>
    <property type="evidence" value="ECO:0007669"/>
    <property type="project" value="UniProtKB-SubCell"/>
</dbReference>
<dbReference type="EMBL" id="MTKT01000791">
    <property type="protein sequence ID" value="OWM88503.1"/>
    <property type="molecule type" value="Genomic_DNA"/>
</dbReference>
<dbReference type="InterPro" id="IPR025287">
    <property type="entry name" value="WAK_GUB"/>
</dbReference>
<reference evidence="8" key="2">
    <citation type="submission" date="2017-06" db="EMBL/GenBank/DDBJ databases">
        <title>The pomegranate genome and the genomics of punicalagin biosynthesis.</title>
        <authorList>
            <person name="Xu C."/>
        </authorList>
    </citation>
    <scope>NUCLEOTIDE SEQUENCE [LARGE SCALE GENOMIC DNA]</scope>
    <source>
        <tissue evidence="8">Fresh leaf</tissue>
    </source>
</reference>
<reference evidence="10" key="1">
    <citation type="journal article" date="2017" name="Plant J.">
        <title>The pomegranate (Punica granatum L.) genome and the genomics of punicalagin biosynthesis.</title>
        <authorList>
            <person name="Qin G."/>
            <person name="Xu C."/>
            <person name="Ming R."/>
            <person name="Tang H."/>
            <person name="Guyot R."/>
            <person name="Kramer E.M."/>
            <person name="Hu Y."/>
            <person name="Yi X."/>
            <person name="Qi Y."/>
            <person name="Xu X."/>
            <person name="Gao Z."/>
            <person name="Pan H."/>
            <person name="Jian J."/>
            <person name="Tian Y."/>
            <person name="Yue Z."/>
            <person name="Xu Y."/>
        </authorList>
    </citation>
    <scope>NUCLEOTIDE SEQUENCE [LARGE SCALE GENOMIC DNA]</scope>
    <source>
        <strain evidence="10">cv. Dabenzi</strain>
    </source>
</reference>
<keyword evidence="2" id="KW-0812">Transmembrane</keyword>
<evidence type="ECO:0000313" key="11">
    <source>
        <dbReference type="Proteomes" id="UP000233551"/>
    </source>
</evidence>
<evidence type="ECO:0000313" key="10">
    <source>
        <dbReference type="Proteomes" id="UP000197138"/>
    </source>
</evidence>
<dbReference type="EMBL" id="PGOL01002642">
    <property type="protein sequence ID" value="PKI46306.1"/>
    <property type="molecule type" value="Genomic_DNA"/>
</dbReference>
<name>A0A218XU83_PUNGR</name>
<dbReference type="PANTHER" id="PTHR33491">
    <property type="entry name" value="OSJNBA0016N04.9 PROTEIN"/>
    <property type="match status" value="1"/>
</dbReference>
<evidence type="ECO:0000256" key="2">
    <source>
        <dbReference type="ARBA" id="ARBA00022692"/>
    </source>
</evidence>
<keyword evidence="5" id="KW-0472">Membrane</keyword>
<evidence type="ECO:0000256" key="4">
    <source>
        <dbReference type="ARBA" id="ARBA00022989"/>
    </source>
</evidence>
<evidence type="ECO:0000313" key="9">
    <source>
        <dbReference type="EMBL" id="PKI46306.1"/>
    </source>
</evidence>
<comment type="subcellular location">
    <subcellularLocation>
        <location evidence="1">Membrane</location>
        <topology evidence="1">Single-pass membrane protein</topology>
    </subcellularLocation>
</comment>
<gene>
    <name evidence="8" type="ORF">CDL15_Pgr012669</name>
    <name evidence="9" type="ORF">CRG98_033282</name>
</gene>
<evidence type="ECO:0000256" key="3">
    <source>
        <dbReference type="ARBA" id="ARBA00022729"/>
    </source>
</evidence>
<feature type="signal peptide" evidence="6">
    <location>
        <begin position="1"/>
        <end position="20"/>
    </location>
</feature>